<dbReference type="InterPro" id="IPR035906">
    <property type="entry name" value="MetI-like_sf"/>
</dbReference>
<accession>K1LPA1</accession>
<dbReference type="PANTHER" id="PTHR30151:SF38">
    <property type="entry name" value="ALIPHATIC SULFONATES TRANSPORT PERMEASE PROTEIN SSUC-RELATED"/>
    <property type="match status" value="1"/>
</dbReference>
<feature type="transmembrane region" description="Helical" evidence="7">
    <location>
        <begin position="7"/>
        <end position="28"/>
    </location>
</feature>
<keyword evidence="5 7" id="KW-1133">Transmembrane helix</keyword>
<comment type="similarity">
    <text evidence="7">Belongs to the binding-protein-dependent transport system permease family.</text>
</comment>
<feature type="transmembrane region" description="Helical" evidence="7">
    <location>
        <begin position="127"/>
        <end position="146"/>
    </location>
</feature>
<comment type="subcellular location">
    <subcellularLocation>
        <location evidence="1 7">Cell membrane</location>
        <topology evidence="1 7">Multi-pass membrane protein</topology>
    </subcellularLocation>
</comment>
<keyword evidence="10" id="KW-1185">Reference proteome</keyword>
<reference evidence="9 10" key="1">
    <citation type="submission" date="2012-07" db="EMBL/GenBank/DDBJ databases">
        <title>The Genome Sequence of Facklamia hominis CCUG 36813.</title>
        <authorList>
            <consortium name="The Broad Institute Genome Sequencing Platform"/>
            <person name="Earl A."/>
            <person name="Ward D."/>
            <person name="Feldgarden M."/>
            <person name="Gevers D."/>
            <person name="Huys G."/>
            <person name="Walker B."/>
            <person name="Young S.K."/>
            <person name="Zeng Q."/>
            <person name="Gargeya S."/>
            <person name="Fitzgerald M."/>
            <person name="Haas B."/>
            <person name="Abouelleil A."/>
            <person name="Alvarado L."/>
            <person name="Arachchi H.M."/>
            <person name="Berlin A.M."/>
            <person name="Chapman S.B."/>
            <person name="Goldberg J."/>
            <person name="Griggs A."/>
            <person name="Gujja S."/>
            <person name="Hansen M."/>
            <person name="Howarth C."/>
            <person name="Imamovic A."/>
            <person name="Larimer J."/>
            <person name="McCowen C."/>
            <person name="Montmayeur A."/>
            <person name="Murphy C."/>
            <person name="Neiman D."/>
            <person name="Pearson M."/>
            <person name="Priest M."/>
            <person name="Roberts A."/>
            <person name="Saif S."/>
            <person name="Shea T."/>
            <person name="Sisk P."/>
            <person name="Sykes S."/>
            <person name="Wortman J."/>
            <person name="Nusbaum C."/>
            <person name="Birren B."/>
        </authorList>
    </citation>
    <scope>NUCLEOTIDE SEQUENCE [LARGE SCALE GENOMIC DNA]</scope>
    <source>
        <strain evidence="9 10">CCUG 36813</strain>
    </source>
</reference>
<evidence type="ECO:0000313" key="10">
    <source>
        <dbReference type="Proteomes" id="UP000004465"/>
    </source>
</evidence>
<evidence type="ECO:0000256" key="1">
    <source>
        <dbReference type="ARBA" id="ARBA00004651"/>
    </source>
</evidence>
<dbReference type="PROSITE" id="PS50928">
    <property type="entry name" value="ABC_TM1"/>
    <property type="match status" value="1"/>
</dbReference>
<dbReference type="CDD" id="cd06261">
    <property type="entry name" value="TM_PBP2"/>
    <property type="match status" value="1"/>
</dbReference>
<protein>
    <recommendedName>
        <fullName evidence="8">ABC transmembrane type-1 domain-containing protein</fullName>
    </recommendedName>
</protein>
<evidence type="ECO:0000256" key="5">
    <source>
        <dbReference type="ARBA" id="ARBA00022989"/>
    </source>
</evidence>
<dbReference type="GO" id="GO:0005886">
    <property type="term" value="C:plasma membrane"/>
    <property type="evidence" value="ECO:0007669"/>
    <property type="project" value="UniProtKB-SubCell"/>
</dbReference>
<evidence type="ECO:0000256" key="6">
    <source>
        <dbReference type="ARBA" id="ARBA00023136"/>
    </source>
</evidence>
<feature type="transmembrane region" description="Helical" evidence="7">
    <location>
        <begin position="167"/>
        <end position="196"/>
    </location>
</feature>
<organism evidence="9 10">
    <name type="scientific">Facklamia hominis CCUG 36813</name>
    <dbReference type="NCBI Taxonomy" id="883111"/>
    <lineage>
        <taxon>Bacteria</taxon>
        <taxon>Bacillati</taxon>
        <taxon>Bacillota</taxon>
        <taxon>Bacilli</taxon>
        <taxon>Lactobacillales</taxon>
        <taxon>Aerococcaceae</taxon>
        <taxon>Facklamia</taxon>
    </lineage>
</organism>
<dbReference type="SUPFAM" id="SSF161098">
    <property type="entry name" value="MetI-like"/>
    <property type="match status" value="1"/>
</dbReference>
<feature type="transmembrane region" description="Helical" evidence="7">
    <location>
        <begin position="216"/>
        <end position="240"/>
    </location>
</feature>
<dbReference type="RefSeq" id="WP_006908703.1">
    <property type="nucleotide sequence ID" value="NZ_JH932292.1"/>
</dbReference>
<dbReference type="GO" id="GO:0055085">
    <property type="term" value="P:transmembrane transport"/>
    <property type="evidence" value="ECO:0007669"/>
    <property type="project" value="InterPro"/>
</dbReference>
<dbReference type="InterPro" id="IPR000515">
    <property type="entry name" value="MetI-like"/>
</dbReference>
<dbReference type="AlphaFoldDB" id="K1LPA1"/>
<dbReference type="Proteomes" id="UP000004465">
    <property type="component" value="Unassembled WGS sequence"/>
</dbReference>
<evidence type="ECO:0000256" key="7">
    <source>
        <dbReference type="RuleBase" id="RU363032"/>
    </source>
</evidence>
<evidence type="ECO:0000256" key="2">
    <source>
        <dbReference type="ARBA" id="ARBA00022448"/>
    </source>
</evidence>
<comment type="caution">
    <text evidence="9">The sequence shown here is derived from an EMBL/GenBank/DDBJ whole genome shotgun (WGS) entry which is preliminary data.</text>
</comment>
<keyword evidence="2 7" id="KW-0813">Transport</keyword>
<dbReference type="PANTHER" id="PTHR30151">
    <property type="entry name" value="ALKANE SULFONATE ABC TRANSPORTER-RELATED, MEMBRANE SUBUNIT"/>
    <property type="match status" value="1"/>
</dbReference>
<evidence type="ECO:0000256" key="3">
    <source>
        <dbReference type="ARBA" id="ARBA00022475"/>
    </source>
</evidence>
<keyword evidence="4 7" id="KW-0812">Transmembrane</keyword>
<dbReference type="STRING" id="883111.HMPREF9706_01393"/>
<proteinExistence type="inferred from homology"/>
<feature type="transmembrane region" description="Helical" evidence="7">
    <location>
        <begin position="66"/>
        <end position="87"/>
    </location>
</feature>
<keyword evidence="6 7" id="KW-0472">Membrane</keyword>
<feature type="transmembrane region" description="Helical" evidence="7">
    <location>
        <begin position="99"/>
        <end position="121"/>
    </location>
</feature>
<dbReference type="Gene3D" id="1.10.3720.10">
    <property type="entry name" value="MetI-like"/>
    <property type="match status" value="1"/>
</dbReference>
<dbReference type="Pfam" id="PF00528">
    <property type="entry name" value="BPD_transp_1"/>
    <property type="match status" value="1"/>
</dbReference>
<gene>
    <name evidence="9" type="ORF">HMPREF9706_01393</name>
</gene>
<dbReference type="HOGENOM" id="CLU_046113_0_0_9"/>
<evidence type="ECO:0000313" key="9">
    <source>
        <dbReference type="EMBL" id="EKB53957.1"/>
    </source>
</evidence>
<evidence type="ECO:0000259" key="8">
    <source>
        <dbReference type="PROSITE" id="PS50928"/>
    </source>
</evidence>
<keyword evidence="3" id="KW-1003">Cell membrane</keyword>
<feature type="domain" description="ABC transmembrane type-1" evidence="8">
    <location>
        <begin position="60"/>
        <end position="244"/>
    </location>
</feature>
<dbReference type="EMBL" id="AGZD01000009">
    <property type="protein sequence ID" value="EKB53957.1"/>
    <property type="molecule type" value="Genomic_DNA"/>
</dbReference>
<dbReference type="OrthoDB" id="9804353at2"/>
<dbReference type="PATRIC" id="fig|883111.3.peg.1405"/>
<sequence>MKRIKEFAVKYWITLVLILILIFGYAYLANNKLLDPFLFPTTDAIIKSFKANFSTMFLNMFASFKLLFPSLFIAVVIAVVIGVPLGLNKRLREGTLPVVYALSVIPSILLSPFLLLLAPSLEWASRIMIIYNVIWPTCFGIMYGIATIDSTYLDTAATLELSGFKKLFKVILPAASPTALSGFVTSLRGSFLVLIFAEMYGAKYGMGYFVKKNADYGIYSNVWSGFIFLVIVLVIILRIFEALKDRNLKWTME</sequence>
<evidence type="ECO:0000256" key="4">
    <source>
        <dbReference type="ARBA" id="ARBA00022692"/>
    </source>
</evidence>
<name>K1LPA1_9LACT</name>